<organism evidence="3 4">
    <name type="scientific">Caballeronia hypogeia</name>
    <dbReference type="NCBI Taxonomy" id="1777140"/>
    <lineage>
        <taxon>Bacteria</taxon>
        <taxon>Pseudomonadati</taxon>
        <taxon>Pseudomonadota</taxon>
        <taxon>Betaproteobacteria</taxon>
        <taxon>Burkholderiales</taxon>
        <taxon>Burkholderiaceae</taxon>
        <taxon>Caballeronia</taxon>
    </lineage>
</organism>
<proteinExistence type="predicted"/>
<keyword evidence="4" id="KW-1185">Reference proteome</keyword>
<dbReference type="STRING" id="1777140.AWB79_05115"/>
<dbReference type="Pfam" id="PF04909">
    <property type="entry name" value="Amidohydro_2"/>
    <property type="match status" value="1"/>
</dbReference>
<feature type="region of interest" description="Disordered" evidence="1">
    <location>
        <begin position="235"/>
        <end position="257"/>
    </location>
</feature>
<dbReference type="RefSeq" id="WP_061170194.1">
    <property type="nucleotide sequence ID" value="NZ_FCOA02000020.1"/>
</dbReference>
<sequence>MSPIGFAVPEGVVDSHCHIFDPHQFQYSPTRKYTPPPATVQELQRFHSAIGVQRTVLIQPSVYGIDNSCLVNALEQLGANARGIAVIDGSFSDQQLDDLIGAGVVGVRINLEVGKDRNFNAAINRLEQTVETLRGKPLIVQIYAALPILEALEGRIQSLPHRVVIDHFGLAKAAAGPEQSGISTLLDMMESGKVFVKLSGPYQISLLKPHYRDTAAIAQRLVEAAPSQVIWGSDWPHTGGSERSANAKPTDIEPFRKEDEGHNFGLVRDWARASTDRTRLLVNNATALFGFESTAVQPQKDIS</sequence>
<evidence type="ECO:0000313" key="4">
    <source>
        <dbReference type="Proteomes" id="UP000054851"/>
    </source>
</evidence>
<dbReference type="OrthoDB" id="9787654at2"/>
<dbReference type="PANTHER" id="PTHR35563">
    <property type="entry name" value="BARREL METAL-DEPENDENT HYDROLASE, PUTATIVE (AFU_ORTHOLOGUE AFUA_1G16240)-RELATED"/>
    <property type="match status" value="1"/>
</dbReference>
<dbReference type="Proteomes" id="UP000054851">
    <property type="component" value="Unassembled WGS sequence"/>
</dbReference>
<evidence type="ECO:0000256" key="1">
    <source>
        <dbReference type="SAM" id="MobiDB-lite"/>
    </source>
</evidence>
<dbReference type="Gene3D" id="3.20.20.140">
    <property type="entry name" value="Metal-dependent hydrolases"/>
    <property type="match status" value="1"/>
</dbReference>
<gene>
    <name evidence="3" type="ORF">AWB79_05115</name>
</gene>
<reference evidence="3" key="1">
    <citation type="submission" date="2016-01" db="EMBL/GenBank/DDBJ databases">
        <authorList>
            <person name="Peeters C."/>
        </authorList>
    </citation>
    <scope>NUCLEOTIDE SEQUENCE</scope>
    <source>
        <strain evidence="3">LMG 29322</strain>
    </source>
</reference>
<protein>
    <submittedName>
        <fullName evidence="3">Amidohydrolase 2</fullName>
    </submittedName>
</protein>
<dbReference type="InterPro" id="IPR006680">
    <property type="entry name" value="Amidohydro-rel"/>
</dbReference>
<dbReference type="SUPFAM" id="SSF51556">
    <property type="entry name" value="Metallo-dependent hydrolases"/>
    <property type="match status" value="1"/>
</dbReference>
<dbReference type="AlphaFoldDB" id="A0A158CEE2"/>
<feature type="domain" description="Amidohydrolase-related" evidence="2">
    <location>
        <begin position="13"/>
        <end position="291"/>
    </location>
</feature>
<dbReference type="PANTHER" id="PTHR35563:SF2">
    <property type="entry name" value="BARREL METAL-DEPENDENT HYDROLASE, PUTATIVE (AFU_ORTHOLOGUE AFUA_1G16240)-RELATED"/>
    <property type="match status" value="1"/>
</dbReference>
<evidence type="ECO:0000259" key="2">
    <source>
        <dbReference type="Pfam" id="PF04909"/>
    </source>
</evidence>
<dbReference type="EMBL" id="FCOA02000020">
    <property type="protein sequence ID" value="SAK79887.1"/>
    <property type="molecule type" value="Genomic_DNA"/>
</dbReference>
<dbReference type="GO" id="GO:0016787">
    <property type="term" value="F:hydrolase activity"/>
    <property type="evidence" value="ECO:0007669"/>
    <property type="project" value="InterPro"/>
</dbReference>
<evidence type="ECO:0000313" key="3">
    <source>
        <dbReference type="EMBL" id="SAK79887.1"/>
    </source>
</evidence>
<dbReference type="InterPro" id="IPR052358">
    <property type="entry name" value="Aro_Compnd_Degr_Hydrolases"/>
</dbReference>
<name>A0A158CEE2_9BURK</name>
<accession>A0A158CEE2</accession>
<dbReference type="InterPro" id="IPR032466">
    <property type="entry name" value="Metal_Hydrolase"/>
</dbReference>
<comment type="caution">
    <text evidence="3">The sequence shown here is derived from an EMBL/GenBank/DDBJ whole genome shotgun (WGS) entry which is preliminary data.</text>
</comment>